<evidence type="ECO:0000256" key="8">
    <source>
        <dbReference type="PROSITE-ProRule" id="PRU00283"/>
    </source>
</evidence>
<dbReference type="GO" id="GO:0008017">
    <property type="term" value="F:microtubule binding"/>
    <property type="evidence" value="ECO:0007669"/>
    <property type="project" value="InterPro"/>
</dbReference>
<keyword evidence="4 9" id="KW-0547">Nucleotide-binding</keyword>
<feature type="region of interest" description="Disordered" evidence="10">
    <location>
        <begin position="216"/>
        <end position="248"/>
    </location>
</feature>
<dbReference type="PROSITE" id="PS50067">
    <property type="entry name" value="KINESIN_MOTOR_2"/>
    <property type="match status" value="1"/>
</dbReference>
<dbReference type="InterPro" id="IPR027640">
    <property type="entry name" value="Kinesin-like_fam"/>
</dbReference>
<dbReference type="PROSITE" id="PS00411">
    <property type="entry name" value="KINESIN_MOTOR_1"/>
    <property type="match status" value="1"/>
</dbReference>
<reference evidence="12" key="1">
    <citation type="submission" date="2016-01" db="EMBL/GenBank/DDBJ databases">
        <title>Reference transcriptome for the parasite Schistocephalus solidus: insights into the molecular evolution of parasitism.</title>
        <authorList>
            <person name="Hebert F.O."/>
            <person name="Grambauer S."/>
            <person name="Barber I."/>
            <person name="Landry C.R."/>
            <person name="Aubin-Horth N."/>
        </authorList>
    </citation>
    <scope>NUCLEOTIDE SEQUENCE</scope>
</reference>
<dbReference type="AlphaFoldDB" id="A0A0X3P5H0"/>
<dbReference type="Pfam" id="PF00225">
    <property type="entry name" value="Kinesin"/>
    <property type="match status" value="1"/>
</dbReference>
<feature type="compositionally biased region" description="Polar residues" evidence="10">
    <location>
        <begin position="216"/>
        <end position="236"/>
    </location>
</feature>
<dbReference type="Gene3D" id="3.40.850.10">
    <property type="entry name" value="Kinesin motor domain"/>
    <property type="match status" value="1"/>
</dbReference>
<feature type="non-terminal residue" evidence="12">
    <location>
        <position position="1"/>
    </location>
</feature>
<evidence type="ECO:0000256" key="4">
    <source>
        <dbReference type="ARBA" id="ARBA00022741"/>
    </source>
</evidence>
<comment type="subcellular location">
    <subcellularLocation>
        <location evidence="1">Cytoplasm</location>
        <location evidence="1">Cytoskeleton</location>
    </subcellularLocation>
</comment>
<dbReference type="GO" id="GO:0007019">
    <property type="term" value="P:microtubule depolymerization"/>
    <property type="evidence" value="ECO:0007669"/>
    <property type="project" value="TreeGrafter"/>
</dbReference>
<dbReference type="GO" id="GO:0003777">
    <property type="term" value="F:microtubule motor activity"/>
    <property type="evidence" value="ECO:0007669"/>
    <property type="project" value="InterPro"/>
</dbReference>
<keyword evidence="6 9" id="KW-0505">Motor protein</keyword>
<dbReference type="InterPro" id="IPR027417">
    <property type="entry name" value="P-loop_NTPase"/>
</dbReference>
<accession>A0A0X3P5H0</accession>
<dbReference type="InterPro" id="IPR001752">
    <property type="entry name" value="Kinesin_motor_dom"/>
</dbReference>
<proteinExistence type="inferred from homology"/>
<evidence type="ECO:0000256" key="7">
    <source>
        <dbReference type="ARBA" id="ARBA00023212"/>
    </source>
</evidence>
<keyword evidence="5 9" id="KW-0067">ATP-binding</keyword>
<keyword evidence="2" id="KW-0963">Cytoplasm</keyword>
<protein>
    <recommendedName>
        <fullName evidence="9">Kinesin-like protein</fullName>
    </recommendedName>
</protein>
<dbReference type="GO" id="GO:0005524">
    <property type="term" value="F:ATP binding"/>
    <property type="evidence" value="ECO:0007669"/>
    <property type="project" value="UniProtKB-KW"/>
</dbReference>
<evidence type="ECO:0000256" key="2">
    <source>
        <dbReference type="ARBA" id="ARBA00022490"/>
    </source>
</evidence>
<evidence type="ECO:0000313" key="12">
    <source>
        <dbReference type="EMBL" id="JAP45077.1"/>
    </source>
</evidence>
<keyword evidence="7" id="KW-0206">Cytoskeleton</keyword>
<organism evidence="12">
    <name type="scientific">Schistocephalus solidus</name>
    <name type="common">Tapeworm</name>
    <dbReference type="NCBI Taxonomy" id="70667"/>
    <lineage>
        <taxon>Eukaryota</taxon>
        <taxon>Metazoa</taxon>
        <taxon>Spiralia</taxon>
        <taxon>Lophotrochozoa</taxon>
        <taxon>Platyhelminthes</taxon>
        <taxon>Cestoda</taxon>
        <taxon>Eucestoda</taxon>
        <taxon>Diphyllobothriidea</taxon>
        <taxon>Diphyllobothriidae</taxon>
        <taxon>Schistocephalus</taxon>
    </lineage>
</organism>
<gene>
    <name evidence="12" type="primary">KI10A</name>
    <name evidence="12" type="ORF">TR113750</name>
</gene>
<dbReference type="GO" id="GO:0005874">
    <property type="term" value="C:microtubule"/>
    <property type="evidence" value="ECO:0007669"/>
    <property type="project" value="UniProtKB-KW"/>
</dbReference>
<evidence type="ECO:0000256" key="5">
    <source>
        <dbReference type="ARBA" id="ARBA00022840"/>
    </source>
</evidence>
<evidence type="ECO:0000259" key="11">
    <source>
        <dbReference type="PROSITE" id="PS50067"/>
    </source>
</evidence>
<dbReference type="InterPro" id="IPR036961">
    <property type="entry name" value="Kinesin_motor_dom_sf"/>
</dbReference>
<dbReference type="SUPFAM" id="SSF52540">
    <property type="entry name" value="P-loop containing nucleoside triphosphate hydrolases"/>
    <property type="match status" value="1"/>
</dbReference>
<feature type="domain" description="Kinesin motor" evidence="11">
    <location>
        <begin position="1"/>
        <end position="216"/>
    </location>
</feature>
<evidence type="ECO:0000256" key="9">
    <source>
        <dbReference type="RuleBase" id="RU000394"/>
    </source>
</evidence>
<evidence type="ECO:0000256" key="6">
    <source>
        <dbReference type="ARBA" id="ARBA00023175"/>
    </source>
</evidence>
<comment type="caution">
    <text evidence="8">Lacks conserved residue(s) required for the propagation of feature annotation.</text>
</comment>
<evidence type="ECO:0000256" key="3">
    <source>
        <dbReference type="ARBA" id="ARBA00022701"/>
    </source>
</evidence>
<dbReference type="SMART" id="SM00129">
    <property type="entry name" value="KISc"/>
    <property type="match status" value="1"/>
</dbReference>
<dbReference type="PANTHER" id="PTHR47971">
    <property type="entry name" value="KINESIN-RELATED PROTEIN 6"/>
    <property type="match status" value="1"/>
</dbReference>
<dbReference type="PANTHER" id="PTHR47971:SF8">
    <property type="entry name" value="KINESIN-LIKE PROTEIN"/>
    <property type="match status" value="1"/>
</dbReference>
<dbReference type="EMBL" id="GEEE01018148">
    <property type="protein sequence ID" value="JAP45077.1"/>
    <property type="molecule type" value="Transcribed_RNA"/>
</dbReference>
<evidence type="ECO:0000256" key="1">
    <source>
        <dbReference type="ARBA" id="ARBA00004245"/>
    </source>
</evidence>
<dbReference type="InterPro" id="IPR019821">
    <property type="entry name" value="Kinesin_motor_CS"/>
</dbReference>
<dbReference type="GO" id="GO:0007018">
    <property type="term" value="P:microtubule-based movement"/>
    <property type="evidence" value="ECO:0007669"/>
    <property type="project" value="InterPro"/>
</dbReference>
<sequence>CITVAFFEIYCNKVYDLLNNKSTIRALEDASGRVQLVGLSEILVKTAAQTLVLLRQGSQLRTSGHTSVNVNSSRSHAIFQVNLRRQPADKKNQGRTAGADPKVEIFRSQNLVGRFSLIDLAGNERGSDTARDGDKTALRECSAINRSLLALKECIRAMGRRGSYLPFRNSKLTQVLRESFVGPRSRTCMIAMVAPSLSCFEHTLNTLRYARRVKQLGSSDNNGQSKPLESSTTSVSEAFPSARSRRPDSLTSLSVSFSSNLEGEGEEDATSPVYAFTAVTDSNNHVKSRKVPSRASSVSKCKAASTKVELWEDNAICCDLHYDRPKELLESRACLSDLATQHENILRSLPKWFYLYRRLLGSWTPEPEDTKDYTENIIKLTTRHMKKLNSFREAAIHFREMSEHPPVNEGHTSN</sequence>
<name>A0A0X3P5H0_SCHSO</name>
<keyword evidence="3 9" id="KW-0493">Microtubule</keyword>
<dbReference type="PRINTS" id="PR00380">
    <property type="entry name" value="KINESINHEAVY"/>
</dbReference>
<comment type="similarity">
    <text evidence="8 9">Belongs to the TRAFAC class myosin-kinesin ATPase superfamily. Kinesin family.</text>
</comment>
<evidence type="ECO:0000256" key="10">
    <source>
        <dbReference type="SAM" id="MobiDB-lite"/>
    </source>
</evidence>